<evidence type="ECO:0000313" key="3">
    <source>
        <dbReference type="Proteomes" id="UP001158049"/>
    </source>
</evidence>
<gene>
    <name evidence="2" type="ORF">SAMN06295970_10847</name>
</gene>
<sequence length="60" mass="6248">MVSSASPESFSTSDEQLKAKFNDQGEPIIGRDKAEQAWSAAMRFAESANAGELLAAAAAS</sequence>
<evidence type="ECO:0000313" key="2">
    <source>
        <dbReference type="EMBL" id="SMP62154.1"/>
    </source>
</evidence>
<comment type="caution">
    <text evidence="2">The sequence shown here is derived from an EMBL/GenBank/DDBJ whole genome shotgun (WGS) entry which is preliminary data.</text>
</comment>
<proteinExistence type="predicted"/>
<accession>A0ABY1Q8P9</accession>
<protein>
    <submittedName>
        <fullName evidence="2">Uncharacterized protein</fullName>
    </submittedName>
</protein>
<feature type="compositionally biased region" description="Basic and acidic residues" evidence="1">
    <location>
        <begin position="15"/>
        <end position="34"/>
    </location>
</feature>
<evidence type="ECO:0000256" key="1">
    <source>
        <dbReference type="SAM" id="MobiDB-lite"/>
    </source>
</evidence>
<feature type="region of interest" description="Disordered" evidence="1">
    <location>
        <begin position="1"/>
        <end position="34"/>
    </location>
</feature>
<dbReference type="RefSeq" id="WP_283442551.1">
    <property type="nucleotide sequence ID" value="NZ_FXUL01000008.1"/>
</dbReference>
<dbReference type="Proteomes" id="UP001158049">
    <property type="component" value="Unassembled WGS sequence"/>
</dbReference>
<keyword evidence="3" id="KW-1185">Reference proteome</keyword>
<feature type="compositionally biased region" description="Polar residues" evidence="1">
    <location>
        <begin position="1"/>
        <end position="14"/>
    </location>
</feature>
<name>A0ABY1Q8P9_9BURK</name>
<dbReference type="EMBL" id="FXUL01000008">
    <property type="protein sequence ID" value="SMP62154.1"/>
    <property type="molecule type" value="Genomic_DNA"/>
</dbReference>
<organism evidence="2 3">
    <name type="scientific">Noviherbaspirillum suwonense</name>
    <dbReference type="NCBI Taxonomy" id="1224511"/>
    <lineage>
        <taxon>Bacteria</taxon>
        <taxon>Pseudomonadati</taxon>
        <taxon>Pseudomonadota</taxon>
        <taxon>Betaproteobacteria</taxon>
        <taxon>Burkholderiales</taxon>
        <taxon>Oxalobacteraceae</taxon>
        <taxon>Noviherbaspirillum</taxon>
    </lineage>
</organism>
<reference evidence="2 3" key="1">
    <citation type="submission" date="2017-05" db="EMBL/GenBank/DDBJ databases">
        <authorList>
            <person name="Varghese N."/>
            <person name="Submissions S."/>
        </authorList>
    </citation>
    <scope>NUCLEOTIDE SEQUENCE [LARGE SCALE GENOMIC DNA]</scope>
    <source>
        <strain evidence="2 3">DSM 26001</strain>
    </source>
</reference>